<keyword evidence="1" id="KW-0472">Membrane</keyword>
<keyword evidence="1" id="KW-1133">Transmembrane helix</keyword>
<evidence type="ECO:0000313" key="3">
    <source>
        <dbReference type="Proteomes" id="UP000265581"/>
    </source>
</evidence>
<protein>
    <recommendedName>
        <fullName evidence="4">Integral membrane protein</fullName>
    </recommendedName>
</protein>
<organism evidence="2 3">
    <name type="scientific">Aeromicrobium endophyticum</name>
    <dbReference type="NCBI Taxonomy" id="2292704"/>
    <lineage>
        <taxon>Bacteria</taxon>
        <taxon>Bacillati</taxon>
        <taxon>Actinomycetota</taxon>
        <taxon>Actinomycetes</taxon>
        <taxon>Propionibacteriales</taxon>
        <taxon>Nocardioidaceae</taxon>
        <taxon>Aeromicrobium</taxon>
    </lineage>
</organism>
<evidence type="ECO:0000313" key="2">
    <source>
        <dbReference type="EMBL" id="REK73190.1"/>
    </source>
</evidence>
<dbReference type="EMBL" id="QUBR01000001">
    <property type="protein sequence ID" value="REK73190.1"/>
    <property type="molecule type" value="Genomic_DNA"/>
</dbReference>
<evidence type="ECO:0008006" key="4">
    <source>
        <dbReference type="Google" id="ProtNLM"/>
    </source>
</evidence>
<feature type="transmembrane region" description="Helical" evidence="1">
    <location>
        <begin position="49"/>
        <end position="70"/>
    </location>
</feature>
<evidence type="ECO:0000256" key="1">
    <source>
        <dbReference type="SAM" id="Phobius"/>
    </source>
</evidence>
<dbReference type="AlphaFoldDB" id="A0A371PCU3"/>
<name>A0A371PCU3_9ACTN</name>
<dbReference type="InterPro" id="IPR058061">
    <property type="entry name" value="SCO4848-like"/>
</dbReference>
<keyword evidence="1" id="KW-0812">Transmembrane</keyword>
<comment type="caution">
    <text evidence="2">The sequence shown here is derived from an EMBL/GenBank/DDBJ whole genome shotgun (WGS) entry which is preliminary data.</text>
</comment>
<keyword evidence="3" id="KW-1185">Reference proteome</keyword>
<proteinExistence type="predicted"/>
<dbReference type="Pfam" id="PF26606">
    <property type="entry name" value="SCO4848"/>
    <property type="match status" value="1"/>
</dbReference>
<dbReference type="RefSeq" id="WP_119703303.1">
    <property type="nucleotide sequence ID" value="NZ_JBHSOI010000001.1"/>
</dbReference>
<reference evidence="2 3" key="1">
    <citation type="submission" date="2018-08" db="EMBL/GenBank/DDBJ databases">
        <title>Aeromicrobium sp. M2KJ-4, whole genome shotgun sequence.</title>
        <authorList>
            <person name="Tuo L."/>
        </authorList>
    </citation>
    <scope>NUCLEOTIDE SEQUENCE [LARGE SCALE GENOMIC DNA]</scope>
    <source>
        <strain evidence="2 3">M2KJ-4</strain>
    </source>
</reference>
<dbReference type="Proteomes" id="UP000265581">
    <property type="component" value="Unassembled WGS sequence"/>
</dbReference>
<sequence length="84" mass="9071">MISKTAAKFLVVAGLFNVVIWPRFAKAIVDDDRAWAGEHWHSTPQAFFWVHAVLITTAIVIGLGVLVVGVRAHRSASSASGTSR</sequence>
<accession>A0A371PCU3</accession>
<dbReference type="NCBIfam" id="NF046117">
    <property type="entry name" value="SCO4848_fam"/>
    <property type="match status" value="1"/>
</dbReference>
<dbReference type="OrthoDB" id="4954985at2"/>
<gene>
    <name evidence="2" type="ORF">DX116_06370</name>
</gene>